<keyword evidence="2" id="KW-1185">Reference proteome</keyword>
<protein>
    <submittedName>
        <fullName evidence="1">7906_t:CDS:1</fullName>
    </submittedName>
</protein>
<gene>
    <name evidence="1" type="ORF">DHETER_LOCUS4399</name>
</gene>
<feature type="non-terminal residue" evidence="1">
    <location>
        <position position="1"/>
    </location>
</feature>
<dbReference type="Proteomes" id="UP000789702">
    <property type="component" value="Unassembled WGS sequence"/>
</dbReference>
<name>A0ACA9LL85_9GLOM</name>
<reference evidence="1" key="1">
    <citation type="submission" date="2021-06" db="EMBL/GenBank/DDBJ databases">
        <authorList>
            <person name="Kallberg Y."/>
            <person name="Tangrot J."/>
            <person name="Rosling A."/>
        </authorList>
    </citation>
    <scope>NUCLEOTIDE SEQUENCE</scope>
    <source>
        <strain evidence="1">IL203A</strain>
    </source>
</reference>
<dbReference type="EMBL" id="CAJVPU010004361">
    <property type="protein sequence ID" value="CAG8531819.1"/>
    <property type="molecule type" value="Genomic_DNA"/>
</dbReference>
<proteinExistence type="predicted"/>
<comment type="caution">
    <text evidence="1">The sequence shown here is derived from an EMBL/GenBank/DDBJ whole genome shotgun (WGS) entry which is preliminary data.</text>
</comment>
<evidence type="ECO:0000313" key="1">
    <source>
        <dbReference type="EMBL" id="CAG8531819.1"/>
    </source>
</evidence>
<accession>A0ACA9LL85</accession>
<evidence type="ECO:0000313" key="2">
    <source>
        <dbReference type="Proteomes" id="UP000789702"/>
    </source>
</evidence>
<organism evidence="1 2">
    <name type="scientific">Dentiscutata heterogama</name>
    <dbReference type="NCBI Taxonomy" id="1316150"/>
    <lineage>
        <taxon>Eukaryota</taxon>
        <taxon>Fungi</taxon>
        <taxon>Fungi incertae sedis</taxon>
        <taxon>Mucoromycota</taxon>
        <taxon>Glomeromycotina</taxon>
        <taxon>Glomeromycetes</taxon>
        <taxon>Diversisporales</taxon>
        <taxon>Gigasporaceae</taxon>
        <taxon>Dentiscutata</taxon>
    </lineage>
</organism>
<sequence length="475" mass="55013">NFAVRDHNIIENVSEVYGTNTKRNRHVSDKKSEGKVYQVTNKAIVHNKNKEFPQPIFNENAVKYLKLNHSLIIKSQEMCTAVNQAFNFDSRMRKDIEGCHIKLVLPKDRKELFLLKNNIDVASFQLLPQKLVKIMMQSTTFLNDNSSFNHVHLEVKFPKIELNFEKKNIKPTEEIKISINNALKNEKPYQELIKVFDTFGYLLSQKLILGQKLYKSCVSLQKPSSTDNQQEIELTIEEFFENYLSKLDNMSKKYGFNATYFISINGEAIRINGIEKWLNEYSKLLQVIGRSELLPVYEIFEESISCKIQSILGIDNQKKILMTGVTQFVENTKYYHMDFPSNLESCNYQIFAKVIRYTNKELMGTIDNAIVKIHSKSRTGFFVAIENINGINVDPIDLQIMWILVGFPDEINFYSVHTRELVVLSMEDQNITLEADKKTVIINVPKELPKNSIMTLSFEYPLSNNNLEIQDGKNL</sequence>